<dbReference type="STRING" id="322098.AYWB_371"/>
<evidence type="ECO:0000256" key="1">
    <source>
        <dbReference type="SAM" id="Phobius"/>
    </source>
</evidence>
<sequence>MMNFFKKYRIAILIITVLVISFIIGIFEGLYETKQELKSLSNFHEELDNNPKINHPPRTKRDIEPPKPKIQITQTNYEQIKSYILSENENEVLTLNLPEEEKNEIEKIKNSWKKCLDYLNEHQKWINEYQQKCDDYNKKISQLNPQDEFDKIKIKSLTNQLEGAEGLKNNSIKSFDRRLKEYKQSALSSLNSLYEINPNEG</sequence>
<dbReference type="eggNOG" id="COG2433">
    <property type="taxonomic scope" value="Bacteria"/>
</dbReference>
<reference evidence="2 3" key="1">
    <citation type="journal article" date="2006" name="J. Bacteriol.">
        <title>Living with genome instability: the adaptation of phytoplasmas to diverse environments of their insect and plant hosts.</title>
        <authorList>
            <person name="Bai X."/>
            <person name="Zhang J."/>
            <person name="Ewing A."/>
            <person name="Miller S.A."/>
            <person name="Jancso Radek A."/>
            <person name="Shevchenko D.V."/>
            <person name="Tsukerman K."/>
            <person name="Walunas T."/>
            <person name="Lapidus A."/>
            <person name="Campbell J.W."/>
            <person name="Hogenhout S.A."/>
        </authorList>
    </citation>
    <scope>NUCLEOTIDE SEQUENCE [LARGE SCALE GENOMIC DNA]</scope>
    <source>
        <strain evidence="2 3">AYWB</strain>
    </source>
</reference>
<dbReference type="HOGENOM" id="CLU_1358144_0_0_14"/>
<dbReference type="Proteomes" id="UP000001934">
    <property type="component" value="Chromosome"/>
</dbReference>
<keyword evidence="1" id="KW-0472">Membrane</keyword>
<gene>
    <name evidence="2" type="ordered locus">AYWB_371</name>
</gene>
<dbReference type="EMBL" id="CP000061">
    <property type="protein sequence ID" value="ABC65488.1"/>
    <property type="molecule type" value="Genomic_DNA"/>
</dbReference>
<dbReference type="KEGG" id="ayw:AYWB_371"/>
<dbReference type="PhylomeDB" id="Q2NJA5"/>
<organism evidence="2 3">
    <name type="scientific">Aster yellows witches'-broom phytoplasma (strain AYWB)</name>
    <dbReference type="NCBI Taxonomy" id="322098"/>
    <lineage>
        <taxon>Bacteria</taxon>
        <taxon>Bacillati</taxon>
        <taxon>Mycoplasmatota</taxon>
        <taxon>Mollicutes</taxon>
        <taxon>Acholeplasmatales</taxon>
        <taxon>Acholeplasmataceae</taxon>
        <taxon>Candidatus Phytoplasma</taxon>
        <taxon>16SrI (Aster yellows group)</taxon>
    </lineage>
</organism>
<dbReference type="AlphaFoldDB" id="Q2NJA5"/>
<name>Q2NJA5_AYWBP</name>
<keyword evidence="1" id="KW-0812">Transmembrane</keyword>
<accession>Q2NJA5</accession>
<feature type="transmembrane region" description="Helical" evidence="1">
    <location>
        <begin position="12"/>
        <end position="31"/>
    </location>
</feature>
<keyword evidence="1" id="KW-1133">Transmembrane helix</keyword>
<keyword evidence="3" id="KW-1185">Reference proteome</keyword>
<evidence type="ECO:0000313" key="2">
    <source>
        <dbReference type="EMBL" id="ABC65488.1"/>
    </source>
</evidence>
<proteinExistence type="predicted"/>
<evidence type="ECO:0000313" key="3">
    <source>
        <dbReference type="Proteomes" id="UP000001934"/>
    </source>
</evidence>
<protein>
    <submittedName>
        <fullName evidence="2">Uncharacterized protein</fullName>
    </submittedName>
</protein>